<comment type="caution">
    <text evidence="2">The sequence shown here is derived from an EMBL/GenBank/DDBJ whole genome shotgun (WGS) entry which is preliminary data.</text>
</comment>
<keyword evidence="1" id="KW-0812">Transmembrane</keyword>
<keyword evidence="3" id="KW-1185">Reference proteome</keyword>
<dbReference type="Proteomes" id="UP000051999">
    <property type="component" value="Unassembled WGS sequence"/>
</dbReference>
<accession>A0A0R1RA41</accession>
<organism evidence="2 3">
    <name type="scientific">Furfurilactobacillus rossiae DSM 15814</name>
    <dbReference type="NCBI Taxonomy" id="1114972"/>
    <lineage>
        <taxon>Bacteria</taxon>
        <taxon>Bacillati</taxon>
        <taxon>Bacillota</taxon>
        <taxon>Bacilli</taxon>
        <taxon>Lactobacillales</taxon>
        <taxon>Lactobacillaceae</taxon>
        <taxon>Furfurilactobacillus</taxon>
    </lineage>
</organism>
<dbReference type="RefSeq" id="WP_017262395.1">
    <property type="nucleotide sequence ID" value="NZ_AUAW01000013.1"/>
</dbReference>
<feature type="transmembrane region" description="Helical" evidence="1">
    <location>
        <begin position="63"/>
        <end position="83"/>
    </location>
</feature>
<evidence type="ECO:0000313" key="2">
    <source>
        <dbReference type="EMBL" id="KRL54029.1"/>
    </source>
</evidence>
<protein>
    <submittedName>
        <fullName evidence="2">Uncharacterized protein</fullName>
    </submittedName>
</protein>
<name>A0A0R1RA41_9LACO</name>
<evidence type="ECO:0000313" key="3">
    <source>
        <dbReference type="Proteomes" id="UP000051999"/>
    </source>
</evidence>
<sequence length="85" mass="9941">MTTEKIKKHRLHWPHPLRSGKRNVRKVFNVGRNFKQYTANMLNTRVEDIKSGKVDPSNNWPMILGYLKILAVLMVITGLIWLLTL</sequence>
<dbReference type="PATRIC" id="fig|1114972.6.peg.733"/>
<evidence type="ECO:0000256" key="1">
    <source>
        <dbReference type="SAM" id="Phobius"/>
    </source>
</evidence>
<dbReference type="STRING" id="1114972.FD35_GL000732"/>
<reference evidence="2 3" key="1">
    <citation type="journal article" date="2015" name="Genome Announc.">
        <title>Expanding the biotechnology potential of lactobacilli through comparative genomics of 213 strains and associated genera.</title>
        <authorList>
            <person name="Sun Z."/>
            <person name="Harris H.M."/>
            <person name="McCann A."/>
            <person name="Guo C."/>
            <person name="Argimon S."/>
            <person name="Zhang W."/>
            <person name="Yang X."/>
            <person name="Jeffery I.B."/>
            <person name="Cooney J.C."/>
            <person name="Kagawa T.F."/>
            <person name="Liu W."/>
            <person name="Song Y."/>
            <person name="Salvetti E."/>
            <person name="Wrobel A."/>
            <person name="Rasinkangas P."/>
            <person name="Parkhill J."/>
            <person name="Rea M.C."/>
            <person name="O'Sullivan O."/>
            <person name="Ritari J."/>
            <person name="Douillard F.P."/>
            <person name="Paul Ross R."/>
            <person name="Yang R."/>
            <person name="Briner A.E."/>
            <person name="Felis G.E."/>
            <person name="de Vos W.M."/>
            <person name="Barrangou R."/>
            <person name="Klaenhammer T.R."/>
            <person name="Caufield P.W."/>
            <person name="Cui Y."/>
            <person name="Zhang H."/>
            <person name="O'Toole P.W."/>
        </authorList>
    </citation>
    <scope>NUCLEOTIDE SEQUENCE [LARGE SCALE GENOMIC DNA]</scope>
    <source>
        <strain evidence="2 3">DSM 15814</strain>
    </source>
</reference>
<gene>
    <name evidence="2" type="ORF">FD35_GL000732</name>
</gene>
<keyword evidence="1" id="KW-1133">Transmembrane helix</keyword>
<keyword evidence="1" id="KW-0472">Membrane</keyword>
<proteinExistence type="predicted"/>
<dbReference type="EMBL" id="AZFF01000012">
    <property type="protein sequence ID" value="KRL54029.1"/>
    <property type="molecule type" value="Genomic_DNA"/>
</dbReference>
<dbReference type="AlphaFoldDB" id="A0A0R1RA41"/>